<dbReference type="PRINTS" id="PR00597">
    <property type="entry name" value="GELSOLIN"/>
</dbReference>
<dbReference type="GO" id="GO:0051015">
    <property type="term" value="F:actin filament binding"/>
    <property type="evidence" value="ECO:0007669"/>
    <property type="project" value="InterPro"/>
</dbReference>
<feature type="domain" description="Gelsolin-like" evidence="3">
    <location>
        <begin position="403"/>
        <end position="486"/>
    </location>
</feature>
<dbReference type="InterPro" id="IPR029006">
    <property type="entry name" value="ADF-H/Gelsolin-like_dom_sf"/>
</dbReference>
<dbReference type="InterPro" id="IPR007123">
    <property type="entry name" value="Gelsolin-like_dom"/>
</dbReference>
<dbReference type="GO" id="GO:0005737">
    <property type="term" value="C:cytoplasm"/>
    <property type="evidence" value="ECO:0007669"/>
    <property type="project" value="TreeGrafter"/>
</dbReference>
<dbReference type="FunFam" id="3.40.20.10:FF:000002">
    <property type="entry name" value="Gelsolin"/>
    <property type="match status" value="1"/>
</dbReference>
<dbReference type="GO" id="GO:0015629">
    <property type="term" value="C:actin cytoskeleton"/>
    <property type="evidence" value="ECO:0007669"/>
    <property type="project" value="TreeGrafter"/>
</dbReference>
<accession>A0A409XPY7</accession>
<dbReference type="InParanoid" id="A0A409XPY7"/>
<keyword evidence="1" id="KW-0677">Repeat</keyword>
<sequence length="489" mass="54565">MATSLFVVSIAVGFMKMMIDILLFPTDKAPTSATMNYTVVVFGGIVIPSTIYLVSEIYWFVGPARTIDDSQSSFKEEYEFHVKYLLSLIEPDLSLTLSVLRSTLMMHLTRATVYNIEDSNIALLGSDLEKHIREEAGELESAWEDAGKSVGLQIWRIEKFHVVPWPKERIGSFYDGDSYIVLHTFKKTPEAESLSYDLHFWLGQNTTQDEAGTAAYKTVELDDHLHGKPVQFREVQGYESPRFLSYFRCFICLQGGVATGFQHISDPLPLDIRKLYRVNLSKAPGGRPNLVVREVPALADSLVAGDVYVLDKGANILQFNTKTSAGQERFKAAEFVQSLANDRKSQTEVTVYDEGGPGAGIFLHEFGEETTLRPIDSSPSNLTEVHPILYCISDATGNVVFEKVEPVSKASLSSNDAFLLDHSAGASHPTIYVWIGRNASLNERRLSIQYAQRYLYDKKIKSDSASVRVAIPVIKMQEGEETAEFLEAI</sequence>
<dbReference type="InterPro" id="IPR007122">
    <property type="entry name" value="Villin/Gelsolin"/>
</dbReference>
<keyword evidence="2" id="KW-0812">Transmembrane</keyword>
<dbReference type="PANTHER" id="PTHR11977:SF130">
    <property type="entry name" value="SEVERIN"/>
    <property type="match status" value="1"/>
</dbReference>
<dbReference type="PANTHER" id="PTHR11977">
    <property type="entry name" value="VILLIN"/>
    <property type="match status" value="1"/>
</dbReference>
<dbReference type="OrthoDB" id="6375767at2759"/>
<keyword evidence="2" id="KW-1133">Transmembrane helix</keyword>
<dbReference type="STRING" id="93625.A0A409XPY7"/>
<evidence type="ECO:0000256" key="1">
    <source>
        <dbReference type="ARBA" id="ARBA00022737"/>
    </source>
</evidence>
<dbReference type="GO" id="GO:0008154">
    <property type="term" value="P:actin polymerization or depolymerization"/>
    <property type="evidence" value="ECO:0007669"/>
    <property type="project" value="TreeGrafter"/>
</dbReference>
<organism evidence="4 5">
    <name type="scientific">Psilocybe cyanescens</name>
    <dbReference type="NCBI Taxonomy" id="93625"/>
    <lineage>
        <taxon>Eukaryota</taxon>
        <taxon>Fungi</taxon>
        <taxon>Dikarya</taxon>
        <taxon>Basidiomycota</taxon>
        <taxon>Agaricomycotina</taxon>
        <taxon>Agaricomycetes</taxon>
        <taxon>Agaricomycetidae</taxon>
        <taxon>Agaricales</taxon>
        <taxon>Agaricineae</taxon>
        <taxon>Strophariaceae</taxon>
        <taxon>Psilocybe</taxon>
    </lineage>
</organism>
<dbReference type="EMBL" id="NHYD01000963">
    <property type="protein sequence ID" value="PPQ92862.1"/>
    <property type="molecule type" value="Genomic_DNA"/>
</dbReference>
<keyword evidence="5" id="KW-1185">Reference proteome</keyword>
<evidence type="ECO:0000313" key="4">
    <source>
        <dbReference type="EMBL" id="PPQ92862.1"/>
    </source>
</evidence>
<dbReference type="Proteomes" id="UP000283269">
    <property type="component" value="Unassembled WGS sequence"/>
</dbReference>
<reference evidence="4 5" key="1">
    <citation type="journal article" date="2018" name="Evol. Lett.">
        <title>Horizontal gene cluster transfer increased hallucinogenic mushroom diversity.</title>
        <authorList>
            <person name="Reynolds H.T."/>
            <person name="Vijayakumar V."/>
            <person name="Gluck-Thaler E."/>
            <person name="Korotkin H.B."/>
            <person name="Matheny P.B."/>
            <person name="Slot J.C."/>
        </authorList>
    </citation>
    <scope>NUCLEOTIDE SEQUENCE [LARGE SCALE GENOMIC DNA]</scope>
    <source>
        <strain evidence="4 5">2631</strain>
    </source>
</reference>
<gene>
    <name evidence="4" type="ORF">CVT25_004350</name>
</gene>
<keyword evidence="2" id="KW-0472">Membrane</keyword>
<feature type="transmembrane region" description="Helical" evidence="2">
    <location>
        <begin position="37"/>
        <end position="61"/>
    </location>
</feature>
<feature type="transmembrane region" description="Helical" evidence="2">
    <location>
        <begin position="6"/>
        <end position="25"/>
    </location>
</feature>
<comment type="caution">
    <text evidence="4">The sequence shown here is derived from an EMBL/GenBank/DDBJ whole genome shotgun (WGS) entry which is preliminary data.</text>
</comment>
<proteinExistence type="predicted"/>
<evidence type="ECO:0000313" key="5">
    <source>
        <dbReference type="Proteomes" id="UP000283269"/>
    </source>
</evidence>
<protein>
    <recommendedName>
        <fullName evidence="3">Gelsolin-like domain-containing protein</fullName>
    </recommendedName>
</protein>
<feature type="domain" description="Gelsolin-like" evidence="3">
    <location>
        <begin position="166"/>
        <end position="244"/>
    </location>
</feature>
<evidence type="ECO:0000259" key="3">
    <source>
        <dbReference type="Pfam" id="PF00626"/>
    </source>
</evidence>
<evidence type="ECO:0000256" key="2">
    <source>
        <dbReference type="SAM" id="Phobius"/>
    </source>
</evidence>
<dbReference type="SUPFAM" id="SSF55753">
    <property type="entry name" value="Actin depolymerizing proteins"/>
    <property type="match status" value="3"/>
</dbReference>
<name>A0A409XPY7_PSICY</name>
<dbReference type="CDD" id="cd11290">
    <property type="entry name" value="gelsolin_S1_like"/>
    <property type="match status" value="1"/>
</dbReference>
<dbReference type="AlphaFoldDB" id="A0A409XPY7"/>
<feature type="domain" description="Gelsolin-like" evidence="3">
    <location>
        <begin position="291"/>
        <end position="356"/>
    </location>
</feature>
<dbReference type="Pfam" id="PF00626">
    <property type="entry name" value="Gelsolin"/>
    <property type="match status" value="3"/>
</dbReference>
<dbReference type="Gene3D" id="3.40.20.10">
    <property type="entry name" value="Severin"/>
    <property type="match status" value="3"/>
</dbReference>
<dbReference type="SMART" id="SM00262">
    <property type="entry name" value="GEL"/>
    <property type="match status" value="3"/>
</dbReference>